<evidence type="ECO:0000313" key="3">
    <source>
        <dbReference type="Proteomes" id="UP000230066"/>
    </source>
</evidence>
<proteinExistence type="predicted"/>
<gene>
    <name evidence="2" type="ORF">D915_009183</name>
</gene>
<feature type="compositionally biased region" description="Basic and acidic residues" evidence="1">
    <location>
        <begin position="194"/>
        <end position="203"/>
    </location>
</feature>
<dbReference type="EMBL" id="JXXN02005243">
    <property type="protein sequence ID" value="THD20032.1"/>
    <property type="molecule type" value="Genomic_DNA"/>
</dbReference>
<keyword evidence="3" id="KW-1185">Reference proteome</keyword>
<sequence>MLLISQAEDTTTKRIGRHLCLAPKMKSKRKIRIPGTVKITLQLMTWDITRTLCMKNVFLNSVSSTNEISELYASRRNSNYEHISNEAKDSKITRTTNNADSEIDSLIEAAKARAQRREIAKSERQTATNGSIIRGRSTRNGSYGVLQAPWHTEFSDGNDKSHVNGNENTLSLKTMQLKQKTTSQADFPEYSTQELKESKLPPRRAEYKESVPWYPGSNGMNVTEDQLCLYKRSSDVIGESYVDTFGDNCRRQKTFKEKVADVAPVAASSLRSTPYAQHN</sequence>
<dbReference type="AlphaFoldDB" id="A0A4E0RT28"/>
<feature type="compositionally biased region" description="Polar residues" evidence="1">
    <location>
        <begin position="182"/>
        <end position="193"/>
    </location>
</feature>
<feature type="region of interest" description="Disordered" evidence="1">
    <location>
        <begin position="182"/>
        <end position="203"/>
    </location>
</feature>
<name>A0A4E0RT28_FASHE</name>
<reference evidence="2" key="1">
    <citation type="submission" date="2019-03" db="EMBL/GenBank/DDBJ databases">
        <title>Improved annotation for the trematode Fasciola hepatica.</title>
        <authorList>
            <person name="Choi Y.-J."/>
            <person name="Martin J."/>
            <person name="Mitreva M."/>
        </authorList>
    </citation>
    <scope>NUCLEOTIDE SEQUENCE [LARGE SCALE GENOMIC DNA]</scope>
</reference>
<organism evidence="2 3">
    <name type="scientific">Fasciola hepatica</name>
    <name type="common">Liver fluke</name>
    <dbReference type="NCBI Taxonomy" id="6192"/>
    <lineage>
        <taxon>Eukaryota</taxon>
        <taxon>Metazoa</taxon>
        <taxon>Spiralia</taxon>
        <taxon>Lophotrochozoa</taxon>
        <taxon>Platyhelminthes</taxon>
        <taxon>Trematoda</taxon>
        <taxon>Digenea</taxon>
        <taxon>Plagiorchiida</taxon>
        <taxon>Echinostomata</taxon>
        <taxon>Echinostomatoidea</taxon>
        <taxon>Fasciolidae</taxon>
        <taxon>Fasciola</taxon>
    </lineage>
</organism>
<evidence type="ECO:0000256" key="1">
    <source>
        <dbReference type="SAM" id="MobiDB-lite"/>
    </source>
</evidence>
<dbReference type="Proteomes" id="UP000230066">
    <property type="component" value="Unassembled WGS sequence"/>
</dbReference>
<accession>A0A4E0RT28</accession>
<comment type="caution">
    <text evidence="2">The sequence shown here is derived from an EMBL/GenBank/DDBJ whole genome shotgun (WGS) entry which is preliminary data.</text>
</comment>
<evidence type="ECO:0000313" key="2">
    <source>
        <dbReference type="EMBL" id="THD20032.1"/>
    </source>
</evidence>
<protein>
    <submittedName>
        <fullName evidence="2">Uncharacterized protein</fullName>
    </submittedName>
</protein>
<feature type="region of interest" description="Disordered" evidence="1">
    <location>
        <begin position="118"/>
        <end position="140"/>
    </location>
</feature>